<dbReference type="InterPro" id="IPR054722">
    <property type="entry name" value="PolX-like_BBD"/>
</dbReference>
<feature type="compositionally biased region" description="Polar residues" evidence="4">
    <location>
        <begin position="245"/>
        <end position="257"/>
    </location>
</feature>
<evidence type="ECO:0000256" key="2">
    <source>
        <dbReference type="ARBA" id="ARBA00022723"/>
    </source>
</evidence>
<dbReference type="GO" id="GO:0046872">
    <property type="term" value="F:metal ion binding"/>
    <property type="evidence" value="ECO:0007669"/>
    <property type="project" value="UniProtKB-KW"/>
</dbReference>
<dbReference type="Pfam" id="PF22936">
    <property type="entry name" value="Pol_BBD"/>
    <property type="match status" value="1"/>
</dbReference>
<name>A0A6L2P570_TANCI</name>
<dbReference type="InterPro" id="IPR057670">
    <property type="entry name" value="SH3_retrovirus"/>
</dbReference>
<dbReference type="PANTHER" id="PTHR42648:SF32">
    <property type="entry name" value="RIBONUCLEASE H-LIKE DOMAIN, GAG-PRE-INTEGRASE DOMAIN PROTEIN-RELATED"/>
    <property type="match status" value="1"/>
</dbReference>
<feature type="compositionally biased region" description="Acidic residues" evidence="4">
    <location>
        <begin position="232"/>
        <end position="241"/>
    </location>
</feature>
<protein>
    <submittedName>
        <fullName evidence="6">Putative ribonuclease H-like domain-containing protein</fullName>
    </submittedName>
</protein>
<reference evidence="6" key="1">
    <citation type="journal article" date="2019" name="Sci. Rep.">
        <title>Draft genome of Tanacetum cinerariifolium, the natural source of mosquito coil.</title>
        <authorList>
            <person name="Yamashiro T."/>
            <person name="Shiraishi A."/>
            <person name="Satake H."/>
            <person name="Nakayama K."/>
        </authorList>
    </citation>
    <scope>NUCLEOTIDE SEQUENCE</scope>
</reference>
<comment type="caution">
    <text evidence="6">The sequence shown here is derived from an EMBL/GenBank/DDBJ whole genome shotgun (WGS) entry which is preliminary data.</text>
</comment>
<proteinExistence type="predicted"/>
<feature type="region of interest" description="Disordered" evidence="4">
    <location>
        <begin position="230"/>
        <end position="277"/>
    </location>
</feature>
<keyword evidence="1" id="KW-0645">Protease</keyword>
<gene>
    <name evidence="6" type="ORF">Tci_065596</name>
</gene>
<dbReference type="InterPro" id="IPR001584">
    <property type="entry name" value="Integrase_cat-core"/>
</dbReference>
<dbReference type="PROSITE" id="PS50994">
    <property type="entry name" value="INTEGRASE"/>
    <property type="match status" value="1"/>
</dbReference>
<dbReference type="GO" id="GO:0006508">
    <property type="term" value="P:proteolysis"/>
    <property type="evidence" value="ECO:0007669"/>
    <property type="project" value="UniProtKB-KW"/>
</dbReference>
<evidence type="ECO:0000256" key="1">
    <source>
        <dbReference type="ARBA" id="ARBA00022670"/>
    </source>
</evidence>
<evidence type="ECO:0000259" key="5">
    <source>
        <dbReference type="PROSITE" id="PS50994"/>
    </source>
</evidence>
<keyword evidence="3" id="KW-0378">Hydrolase</keyword>
<feature type="domain" description="Integrase catalytic" evidence="5">
    <location>
        <begin position="483"/>
        <end position="580"/>
    </location>
</feature>
<dbReference type="InterPro" id="IPR012337">
    <property type="entry name" value="RNaseH-like_sf"/>
</dbReference>
<dbReference type="SUPFAM" id="SSF53098">
    <property type="entry name" value="Ribonuclease H-like"/>
    <property type="match status" value="1"/>
</dbReference>
<keyword evidence="2" id="KW-0479">Metal-binding</keyword>
<sequence length="1638" mass="186281">MVFAPTNAEQRLAKKNKLKARGTLLMALPDKHQLKFNIHKDVKSLMEAIEKSFGGNKETKKVDLKDQSLDDLFNNLKIYEAEVKSSSSTSHSTQNIVFVSFQNTDSTTESVSDVPSVTAASTKVLISALFNVDNLSDAEMDLKWLMAMLTMRARRWNAITAIGEVIFRSPKDTRNKDTQRRSVLVVTSTSNALVSQCDGVGSYDWSFQADEEPTNYALMTFTSSSLASYDNEVSDSEDESEGQPMPTQKASSFVQTTKHVKTPRPSVKPVEHPTPAENLRKDISKSSVHRHSWNRMAYFVCKSVNHLIKDCDYYKKKMVQTPVWNHAMRVNHQNSARMTHPHSKKHVVPIAVLTRSRLVPLNAARHVTTVVPQTNVKYQRSAKHVVNKPHLPIRRPINHRPSPKTSNFHQKVTTVQAKQVNSNPQQALKDKGVIDSGCSRHMTRNISYLSDFKEINGGYVAFGRNQKDSKITGKENQINHKVKIIRSDNETEFKNHDLNQLCRMKVIKREFSVARTPQQNEVTERTNRTLIEAARTMLADSLLPIPFWAEAVNTACYVQNRVLVTKPHNKTPYELLLGRTPSIGFMRPFRCHVTILNILDPLGKFNGKANEGFLVGYSVSSKAFRVFNSRTRIVQETLHINFLESQPNVIGSGPTWLFDIDTLTQSMNYQLVVGNQPNSSAGIQENLVACTVRKEPVSTQQYVLLPLWSPGSKDPQNSNANAAFANKENKSEVYVSPSSSDKTKKHNAKAKREAQGQSLIEYAPVTTVGPNSTTSFNAAGPSNTVVSPNFDFGRKSSYVDPFPYPDDPDMPALEEIVYSDDEEDVGAEADFSNFETKPKRVHQAIKDPSWIKAMKEELLQFKMQKILEEGTDYEEVFAPVAKIEAIRTIKEEVYVYQPPGFKDPDYPDKVYKVVKSLYGLHQAPKAWKFSLKEEKSASTPIDTEKPLLKDHDGEDVDVHTYRSMIGSLMYLTSSRPDIMFAVYACARFQVTPKVSHLHAVKRIFRHFLNVVSSKLMLSGLTIDVARLMLLGHKYALMVNSTIYVSCIKQLWTSVSIKKSNDVVRLQALIDRKKVIITEDAVRQALRLDDADGVDCLPNEEIFAELVRMGYEKPSTKLTFYKAFFSTQWKFLIHIILQCMSAKRTAWNEFSSSMASAVICLATCRKFNFSKYIFDSLVRNVDSPSKFLMYPCFLQLMLNAQVGDLSVHNTKYTSPALTQKVFANMRRIGKGFSRVDTPLFDGCSSHKDHKAQAKGQELREEATIQIFRRMHPNRGKIAELDVDEDVTLEEVNAKVAMDADVQGRLAESQAKVYHLDLQHAENVLSMQDTDETEHAKVEEVIEVVTGAKLMTEVVTTAATTITAALVPKASTLRRRKGKEILVEEPKPLKRQAQIEQDEAFTRELELELNANINWDDVIEQVKRKEKQDNTVMRYQALKRKPITKTQARKNMMIYLKNMDGFKIDFFRGMTYIEIRPIFKKHYNSIQAFLEKGKKEIEEGGSKRKDDSPEQRAAKKQIIDEEELKRHLQIVANDDDMYTEATPLALKRRFRDALEACSRKISIFRAKEFLDDFLLNTLKTMFKKPNVKASIWRDQRGRYGLAKVKNLKLLESHRVYILKLTTTKMILLEKKYPLTRFTLE</sequence>
<accession>A0A6L2P570</accession>
<dbReference type="InterPro" id="IPR036397">
    <property type="entry name" value="RNaseH_sf"/>
</dbReference>
<dbReference type="Pfam" id="PF25597">
    <property type="entry name" value="SH3_retrovirus"/>
    <property type="match status" value="1"/>
</dbReference>
<feature type="region of interest" description="Disordered" evidence="4">
    <location>
        <begin position="1495"/>
        <end position="1514"/>
    </location>
</feature>
<evidence type="ECO:0000313" key="6">
    <source>
        <dbReference type="EMBL" id="GEU93618.1"/>
    </source>
</evidence>
<feature type="compositionally biased region" description="Low complexity" evidence="4">
    <location>
        <begin position="717"/>
        <end position="726"/>
    </location>
</feature>
<dbReference type="GO" id="GO:0015074">
    <property type="term" value="P:DNA integration"/>
    <property type="evidence" value="ECO:0007669"/>
    <property type="project" value="InterPro"/>
</dbReference>
<dbReference type="GO" id="GO:0003676">
    <property type="term" value="F:nucleic acid binding"/>
    <property type="evidence" value="ECO:0007669"/>
    <property type="project" value="InterPro"/>
</dbReference>
<dbReference type="EMBL" id="BKCJ010010894">
    <property type="protein sequence ID" value="GEU93618.1"/>
    <property type="molecule type" value="Genomic_DNA"/>
</dbReference>
<dbReference type="GO" id="GO:0008233">
    <property type="term" value="F:peptidase activity"/>
    <property type="evidence" value="ECO:0007669"/>
    <property type="project" value="UniProtKB-KW"/>
</dbReference>
<evidence type="ECO:0000256" key="3">
    <source>
        <dbReference type="ARBA" id="ARBA00022801"/>
    </source>
</evidence>
<dbReference type="Pfam" id="PF07727">
    <property type="entry name" value="RVT_2"/>
    <property type="match status" value="1"/>
</dbReference>
<feature type="region of interest" description="Disordered" evidence="4">
    <location>
        <begin position="714"/>
        <end position="755"/>
    </location>
</feature>
<dbReference type="InterPro" id="IPR013103">
    <property type="entry name" value="RVT_2"/>
</dbReference>
<organism evidence="6">
    <name type="scientific">Tanacetum cinerariifolium</name>
    <name type="common">Dalmatian daisy</name>
    <name type="synonym">Chrysanthemum cinerariifolium</name>
    <dbReference type="NCBI Taxonomy" id="118510"/>
    <lineage>
        <taxon>Eukaryota</taxon>
        <taxon>Viridiplantae</taxon>
        <taxon>Streptophyta</taxon>
        <taxon>Embryophyta</taxon>
        <taxon>Tracheophyta</taxon>
        <taxon>Spermatophyta</taxon>
        <taxon>Magnoliopsida</taxon>
        <taxon>eudicotyledons</taxon>
        <taxon>Gunneridae</taxon>
        <taxon>Pentapetalae</taxon>
        <taxon>asterids</taxon>
        <taxon>campanulids</taxon>
        <taxon>Asterales</taxon>
        <taxon>Asteraceae</taxon>
        <taxon>Asteroideae</taxon>
        <taxon>Anthemideae</taxon>
        <taxon>Anthemidinae</taxon>
        <taxon>Tanacetum</taxon>
    </lineage>
</organism>
<dbReference type="InterPro" id="IPR039537">
    <property type="entry name" value="Retrotran_Ty1/copia-like"/>
</dbReference>
<dbReference type="Gene3D" id="3.30.420.10">
    <property type="entry name" value="Ribonuclease H-like superfamily/Ribonuclease H"/>
    <property type="match status" value="1"/>
</dbReference>
<evidence type="ECO:0000256" key="4">
    <source>
        <dbReference type="SAM" id="MobiDB-lite"/>
    </source>
</evidence>
<dbReference type="PANTHER" id="PTHR42648">
    <property type="entry name" value="TRANSPOSASE, PUTATIVE-RELATED"/>
    <property type="match status" value="1"/>
</dbReference>